<dbReference type="AlphaFoldDB" id="A0A0A8XV73"/>
<organism evidence="1">
    <name type="scientific">Arundo donax</name>
    <name type="common">Giant reed</name>
    <name type="synonym">Donax arundinaceus</name>
    <dbReference type="NCBI Taxonomy" id="35708"/>
    <lineage>
        <taxon>Eukaryota</taxon>
        <taxon>Viridiplantae</taxon>
        <taxon>Streptophyta</taxon>
        <taxon>Embryophyta</taxon>
        <taxon>Tracheophyta</taxon>
        <taxon>Spermatophyta</taxon>
        <taxon>Magnoliopsida</taxon>
        <taxon>Liliopsida</taxon>
        <taxon>Poales</taxon>
        <taxon>Poaceae</taxon>
        <taxon>PACMAD clade</taxon>
        <taxon>Arundinoideae</taxon>
        <taxon>Arundineae</taxon>
        <taxon>Arundo</taxon>
    </lineage>
</organism>
<dbReference type="EMBL" id="GBRH01279981">
    <property type="protein sequence ID" value="JAD17914.1"/>
    <property type="molecule type" value="Transcribed_RNA"/>
</dbReference>
<sequence>MSAKSGLVNIIRVHPNLMISETQIQRSEELCTSQFIKQLLSHRNRKFIFDSSHSTYENLHKNANSRPVS</sequence>
<evidence type="ECO:0000313" key="1">
    <source>
        <dbReference type="EMBL" id="JAD17914.1"/>
    </source>
</evidence>
<proteinExistence type="predicted"/>
<protein>
    <submittedName>
        <fullName evidence="1">Uncharacterized protein</fullName>
    </submittedName>
</protein>
<accession>A0A0A8XV73</accession>
<reference evidence="1" key="1">
    <citation type="submission" date="2014-09" db="EMBL/GenBank/DDBJ databases">
        <authorList>
            <person name="Magalhaes I.L.F."/>
            <person name="Oliveira U."/>
            <person name="Santos F.R."/>
            <person name="Vidigal T.H.D.A."/>
            <person name="Brescovit A.D."/>
            <person name="Santos A.J."/>
        </authorList>
    </citation>
    <scope>NUCLEOTIDE SEQUENCE</scope>
    <source>
        <tissue evidence="1">Shoot tissue taken approximately 20 cm above the soil surface</tissue>
    </source>
</reference>
<name>A0A0A8XV73_ARUDO</name>
<reference evidence="1" key="2">
    <citation type="journal article" date="2015" name="Data Brief">
        <title>Shoot transcriptome of the giant reed, Arundo donax.</title>
        <authorList>
            <person name="Barrero R.A."/>
            <person name="Guerrero F.D."/>
            <person name="Moolhuijzen P."/>
            <person name="Goolsby J.A."/>
            <person name="Tidwell J."/>
            <person name="Bellgard S.E."/>
            <person name="Bellgard M.I."/>
        </authorList>
    </citation>
    <scope>NUCLEOTIDE SEQUENCE</scope>
    <source>
        <tissue evidence="1">Shoot tissue taken approximately 20 cm above the soil surface</tissue>
    </source>
</reference>